<dbReference type="GO" id="GO:0009451">
    <property type="term" value="P:RNA modification"/>
    <property type="evidence" value="ECO:0007669"/>
    <property type="project" value="InterPro"/>
</dbReference>
<dbReference type="InterPro" id="IPR002885">
    <property type="entry name" value="PPR_rpt"/>
</dbReference>
<dbReference type="InterPro" id="IPR046848">
    <property type="entry name" value="E_motif"/>
</dbReference>
<feature type="repeat" description="PPR" evidence="2">
    <location>
        <begin position="414"/>
        <end position="444"/>
    </location>
</feature>
<evidence type="ECO:0000256" key="1">
    <source>
        <dbReference type="ARBA" id="ARBA00022737"/>
    </source>
</evidence>
<proteinExistence type="predicted"/>
<dbReference type="SUPFAM" id="SSF48452">
    <property type="entry name" value="TPR-like"/>
    <property type="match status" value="1"/>
</dbReference>
<dbReference type="Proteomes" id="UP000231279">
    <property type="component" value="Unassembled WGS sequence"/>
</dbReference>
<dbReference type="Pfam" id="PF13812">
    <property type="entry name" value="PPR_3"/>
    <property type="match status" value="1"/>
</dbReference>
<comment type="caution">
    <text evidence="3">The sequence shown here is derived from an EMBL/GenBank/DDBJ whole genome shotgun (WGS) entry which is preliminary data.</text>
</comment>
<dbReference type="Pfam" id="PF20431">
    <property type="entry name" value="E_motif"/>
    <property type="match status" value="1"/>
</dbReference>
<feature type="repeat" description="PPR" evidence="2">
    <location>
        <begin position="312"/>
        <end position="342"/>
    </location>
</feature>
<dbReference type="EMBL" id="NKXS01001171">
    <property type="protein sequence ID" value="PIN20131.1"/>
    <property type="molecule type" value="Genomic_DNA"/>
</dbReference>
<dbReference type="InterPro" id="IPR046960">
    <property type="entry name" value="PPR_At4g14850-like_plant"/>
</dbReference>
<dbReference type="AlphaFoldDB" id="A0A2G9HRI8"/>
<dbReference type="PROSITE" id="PS51375">
    <property type="entry name" value="PPR"/>
    <property type="match status" value="8"/>
</dbReference>
<dbReference type="FunFam" id="1.25.40.10:FF:000184">
    <property type="entry name" value="Pentatricopeptide repeat-containing protein, chloroplastic"/>
    <property type="match status" value="1"/>
</dbReference>
<dbReference type="FunFam" id="1.25.40.10:FF:000396">
    <property type="entry name" value="Pentatricopeptide repeat-containing protein At2g36730"/>
    <property type="match status" value="1"/>
</dbReference>
<feature type="repeat" description="PPR" evidence="2">
    <location>
        <begin position="445"/>
        <end position="479"/>
    </location>
</feature>
<dbReference type="Gene3D" id="1.25.40.10">
    <property type="entry name" value="Tetratricopeptide repeat domain"/>
    <property type="match status" value="4"/>
</dbReference>
<dbReference type="Pfam" id="PF12854">
    <property type="entry name" value="PPR_1"/>
    <property type="match status" value="1"/>
</dbReference>
<evidence type="ECO:0000313" key="3">
    <source>
        <dbReference type="EMBL" id="PIN20131.1"/>
    </source>
</evidence>
<organism evidence="3 4">
    <name type="scientific">Handroanthus impetiginosus</name>
    <dbReference type="NCBI Taxonomy" id="429701"/>
    <lineage>
        <taxon>Eukaryota</taxon>
        <taxon>Viridiplantae</taxon>
        <taxon>Streptophyta</taxon>
        <taxon>Embryophyta</taxon>
        <taxon>Tracheophyta</taxon>
        <taxon>Spermatophyta</taxon>
        <taxon>Magnoliopsida</taxon>
        <taxon>eudicotyledons</taxon>
        <taxon>Gunneridae</taxon>
        <taxon>Pentapetalae</taxon>
        <taxon>asterids</taxon>
        <taxon>lamiids</taxon>
        <taxon>Lamiales</taxon>
        <taxon>Bignoniaceae</taxon>
        <taxon>Crescentiina</taxon>
        <taxon>Tabebuia alliance</taxon>
        <taxon>Handroanthus</taxon>
    </lineage>
</organism>
<name>A0A2G9HRI8_9LAMI</name>
<feature type="repeat" description="PPR" evidence="2">
    <location>
        <begin position="110"/>
        <end position="144"/>
    </location>
</feature>
<dbReference type="STRING" id="429701.A0A2G9HRI8"/>
<reference evidence="4" key="1">
    <citation type="journal article" date="2018" name="Gigascience">
        <title>Genome assembly of the Pink Ipe (Handroanthus impetiginosus, Bignoniaceae), a highly valued, ecologically keystone Neotropical timber forest tree.</title>
        <authorList>
            <person name="Silva-Junior O.B."/>
            <person name="Grattapaglia D."/>
            <person name="Novaes E."/>
            <person name="Collevatti R.G."/>
        </authorList>
    </citation>
    <scope>NUCLEOTIDE SEQUENCE [LARGE SCALE GENOMIC DNA]</scope>
    <source>
        <strain evidence="4">cv. UFG-1</strain>
    </source>
</reference>
<gene>
    <name evidence="3" type="ORF">CDL12_07188</name>
</gene>
<dbReference type="OrthoDB" id="185373at2759"/>
<feature type="repeat" description="PPR" evidence="2">
    <location>
        <begin position="281"/>
        <end position="311"/>
    </location>
</feature>
<accession>A0A2G9HRI8</accession>
<feature type="repeat" description="PPR" evidence="2">
    <location>
        <begin position="480"/>
        <end position="514"/>
    </location>
</feature>
<evidence type="ECO:0000313" key="4">
    <source>
        <dbReference type="Proteomes" id="UP000231279"/>
    </source>
</evidence>
<dbReference type="Pfam" id="PF01535">
    <property type="entry name" value="PPR"/>
    <property type="match status" value="2"/>
</dbReference>
<sequence length="670" mass="75764">MKSLLPHRLKQVSSFSRLHLSCQLLRSFSSNSKKWNSTANPNLKITHPTLLLIESCNSMSQARQIQAHMIRSGLILHLFPVSRLLSFIALDENGDLRHANAIFSEILEPNVYIWNTIVRGYVRKGFFDMGFCYFVRMVEECVEMDKRSYVFGLKACGGMRDFRVGESLYCRIWKVGLVEDVIVRNGLIHFYCESGKLSCASRVFYESETRDVVSWTSLIDGYVKNEKVDEALKVFDEMCESDVEPNEVTMVAVFAACAQKGDLRVGERIREFVETRGVRFSLNMMNSMLDMYVKCGGLEKAREIFAEMEVKDVFSWTSMIDGHAKNGEVELARKLFDEMPLRNVVSWNAMIGCYSQNNRPKQALELFHEMERQGLDPMESTLVSVLSACAQSGSMDIGQRIHYYYVNQKRIPLTIIVGNALVDMYAKCGNINAAREIFDEMTKKDLVSYNSMIVAYASHGHVDEAFSIFERIGKVGIKPDDITFVGILSACANGGLVEKGWVYFRDMELFGLKPLMEHYACMIDLLGRVGLLEQAFELLKSMPTEPDEAVWGALLNGCRMHGNVELGKVAAEKLIALDPKDSGTYVLLASLCAHKRKWVDVRMARSMMRDKGIKKTPGSSSIEVEGEFHDFLVGDESHPDSEAIYRVLGEILLFSKMDDNDNTLGTYLPD</sequence>
<evidence type="ECO:0000256" key="2">
    <source>
        <dbReference type="PROSITE-ProRule" id="PRU00708"/>
    </source>
</evidence>
<keyword evidence="4" id="KW-1185">Reference proteome</keyword>
<dbReference type="FunFam" id="1.25.40.10:FF:000348">
    <property type="entry name" value="Pentatricopeptide repeat-containing protein chloroplastic"/>
    <property type="match status" value="1"/>
</dbReference>
<dbReference type="PANTHER" id="PTHR47926">
    <property type="entry name" value="PENTATRICOPEPTIDE REPEAT-CONTAINING PROTEIN"/>
    <property type="match status" value="1"/>
</dbReference>
<dbReference type="InterPro" id="IPR011990">
    <property type="entry name" value="TPR-like_helical_dom_sf"/>
</dbReference>
<protein>
    <submittedName>
        <fullName evidence="3">Uncharacterized protein</fullName>
    </submittedName>
</protein>
<dbReference type="PANTHER" id="PTHR47926:SF387">
    <property type="entry name" value="PENTATRICOPEPTIDE REPEAT-CONTAINING PROTEIN"/>
    <property type="match status" value="1"/>
</dbReference>
<dbReference type="GO" id="GO:0003723">
    <property type="term" value="F:RNA binding"/>
    <property type="evidence" value="ECO:0007669"/>
    <property type="project" value="InterPro"/>
</dbReference>
<feature type="repeat" description="PPR" evidence="2">
    <location>
        <begin position="343"/>
        <end position="377"/>
    </location>
</feature>
<dbReference type="NCBIfam" id="TIGR00756">
    <property type="entry name" value="PPR"/>
    <property type="match status" value="7"/>
</dbReference>
<feature type="repeat" description="PPR" evidence="2">
    <location>
        <begin position="211"/>
        <end position="245"/>
    </location>
</feature>
<keyword evidence="1" id="KW-0677">Repeat</keyword>
<dbReference type="Pfam" id="PF13041">
    <property type="entry name" value="PPR_2"/>
    <property type="match status" value="3"/>
</dbReference>